<keyword evidence="10" id="KW-1185">Reference proteome</keyword>
<feature type="transmembrane region" description="Helical" evidence="8">
    <location>
        <begin position="195"/>
        <end position="217"/>
    </location>
</feature>
<dbReference type="InterPro" id="IPR002781">
    <property type="entry name" value="TM_pro_TauE-like"/>
</dbReference>
<evidence type="ECO:0000256" key="8">
    <source>
        <dbReference type="RuleBase" id="RU363041"/>
    </source>
</evidence>
<dbReference type="RefSeq" id="WP_078709283.1">
    <property type="nucleotide sequence ID" value="NZ_FUXL01000011.1"/>
</dbReference>
<evidence type="ECO:0000256" key="2">
    <source>
        <dbReference type="ARBA" id="ARBA00009142"/>
    </source>
</evidence>
<evidence type="ECO:0000256" key="4">
    <source>
        <dbReference type="ARBA" id="ARBA00022475"/>
    </source>
</evidence>
<evidence type="ECO:0000256" key="5">
    <source>
        <dbReference type="ARBA" id="ARBA00022692"/>
    </source>
</evidence>
<keyword evidence="6 8" id="KW-1133">Transmembrane helix</keyword>
<reference evidence="9 10" key="1">
    <citation type="submission" date="2017-02" db="EMBL/GenBank/DDBJ databases">
        <authorList>
            <person name="Peterson S.W."/>
        </authorList>
    </citation>
    <scope>NUCLEOTIDE SEQUENCE [LARGE SCALE GENOMIC DNA]</scope>
    <source>
        <strain evidence="9 10">USBA 369</strain>
    </source>
</reference>
<feature type="transmembrane region" description="Helical" evidence="8">
    <location>
        <begin position="30"/>
        <end position="54"/>
    </location>
</feature>
<dbReference type="AlphaFoldDB" id="A0A1T4SHR2"/>
<keyword evidence="5 8" id="KW-0812">Transmembrane</keyword>
<organism evidence="9 10">
    <name type="scientific">Consotaella salsifontis</name>
    <dbReference type="NCBI Taxonomy" id="1365950"/>
    <lineage>
        <taxon>Bacteria</taxon>
        <taxon>Pseudomonadati</taxon>
        <taxon>Pseudomonadota</taxon>
        <taxon>Alphaproteobacteria</taxon>
        <taxon>Hyphomicrobiales</taxon>
        <taxon>Aurantimonadaceae</taxon>
        <taxon>Consotaella</taxon>
    </lineage>
</organism>
<feature type="transmembrane region" description="Helical" evidence="8">
    <location>
        <begin position="96"/>
        <end position="114"/>
    </location>
</feature>
<evidence type="ECO:0000256" key="3">
    <source>
        <dbReference type="ARBA" id="ARBA00022448"/>
    </source>
</evidence>
<evidence type="ECO:0000256" key="7">
    <source>
        <dbReference type="ARBA" id="ARBA00023136"/>
    </source>
</evidence>
<dbReference type="STRING" id="1365950.SAMN05428963_1113"/>
<keyword evidence="4 8" id="KW-1003">Cell membrane</keyword>
<dbReference type="EMBL" id="FUXL01000011">
    <property type="protein sequence ID" value="SKA27703.1"/>
    <property type="molecule type" value="Genomic_DNA"/>
</dbReference>
<protein>
    <recommendedName>
        <fullName evidence="8">Probable membrane transporter protein</fullName>
    </recommendedName>
</protein>
<sequence>MIPVFLLISAILALGSFVQGLTGFGLALTSVPLLSLVVGVKTAVPLAGLFGWLVTFPIVWAMREHIQWKAALVLFVGSLPGSWLGAEMLKRLPGEAILLAMGVVLVLSSIYALIAKGPVIKRAPTSATLLTGFFSGALGASVGEPGPPVIAYASLLPWSADQAKSTLVCFFMLQMAGAVFSFYQKDLLTAAVLTHFVQSIPAFIVGLVLGMTGYAMLQRFKINYHHLVHGCLVVIGAVLIVKSI</sequence>
<dbReference type="InterPro" id="IPR052017">
    <property type="entry name" value="TSUP"/>
</dbReference>
<name>A0A1T4SHR2_9HYPH</name>
<dbReference type="Pfam" id="PF01925">
    <property type="entry name" value="TauE"/>
    <property type="match status" value="1"/>
</dbReference>
<accession>A0A1T4SHR2</accession>
<keyword evidence="7 8" id="KW-0472">Membrane</keyword>
<comment type="similarity">
    <text evidence="2 8">Belongs to the 4-toluene sulfonate uptake permease (TSUP) (TC 2.A.102) family.</text>
</comment>
<keyword evidence="3" id="KW-0813">Transport</keyword>
<feature type="transmembrane region" description="Helical" evidence="8">
    <location>
        <begin position="223"/>
        <end position="241"/>
    </location>
</feature>
<proteinExistence type="inferred from homology"/>
<comment type="subcellular location">
    <subcellularLocation>
        <location evidence="1 8">Cell membrane</location>
        <topology evidence="1 8">Multi-pass membrane protein</topology>
    </subcellularLocation>
</comment>
<evidence type="ECO:0000256" key="1">
    <source>
        <dbReference type="ARBA" id="ARBA00004651"/>
    </source>
</evidence>
<dbReference type="OrthoDB" id="8421744at2"/>
<feature type="transmembrane region" description="Helical" evidence="8">
    <location>
        <begin position="66"/>
        <end position="84"/>
    </location>
</feature>
<evidence type="ECO:0000256" key="6">
    <source>
        <dbReference type="ARBA" id="ARBA00022989"/>
    </source>
</evidence>
<evidence type="ECO:0000313" key="9">
    <source>
        <dbReference type="EMBL" id="SKA27703.1"/>
    </source>
</evidence>
<dbReference type="PANTHER" id="PTHR30269">
    <property type="entry name" value="TRANSMEMBRANE PROTEIN YFCA"/>
    <property type="match status" value="1"/>
</dbReference>
<dbReference type="Proteomes" id="UP000190135">
    <property type="component" value="Unassembled WGS sequence"/>
</dbReference>
<evidence type="ECO:0000313" key="10">
    <source>
        <dbReference type="Proteomes" id="UP000190135"/>
    </source>
</evidence>
<gene>
    <name evidence="9" type="ORF">SAMN05428963_1113</name>
</gene>
<feature type="transmembrane region" description="Helical" evidence="8">
    <location>
        <begin position="163"/>
        <end position="183"/>
    </location>
</feature>
<dbReference type="GO" id="GO:0005886">
    <property type="term" value="C:plasma membrane"/>
    <property type="evidence" value="ECO:0007669"/>
    <property type="project" value="UniProtKB-SubCell"/>
</dbReference>
<dbReference type="PANTHER" id="PTHR30269:SF37">
    <property type="entry name" value="MEMBRANE TRANSPORTER PROTEIN"/>
    <property type="match status" value="1"/>
</dbReference>